<keyword evidence="2" id="KW-1185">Reference proteome</keyword>
<organism evidence="1 2">
    <name type="scientific">Pseudonocardia aurantiaca</name>
    <dbReference type="NCBI Taxonomy" id="75290"/>
    <lineage>
        <taxon>Bacteria</taxon>
        <taxon>Bacillati</taxon>
        <taxon>Actinomycetota</taxon>
        <taxon>Actinomycetes</taxon>
        <taxon>Pseudonocardiales</taxon>
        <taxon>Pseudonocardiaceae</taxon>
        <taxon>Pseudonocardia</taxon>
    </lineage>
</organism>
<reference evidence="2" key="1">
    <citation type="journal article" date="2019" name="Int. J. Syst. Evol. Microbiol.">
        <title>The Global Catalogue of Microorganisms (GCM) 10K type strain sequencing project: providing services to taxonomists for standard genome sequencing and annotation.</title>
        <authorList>
            <consortium name="The Broad Institute Genomics Platform"/>
            <consortium name="The Broad Institute Genome Sequencing Center for Infectious Disease"/>
            <person name="Wu L."/>
            <person name="Ma J."/>
        </authorList>
    </citation>
    <scope>NUCLEOTIDE SEQUENCE [LARGE SCALE GENOMIC DNA]</scope>
    <source>
        <strain evidence="2">JCM 12165</strain>
    </source>
</reference>
<accession>A0ABW4FFV9</accession>
<sequence>MNLGVQGLNARAAAAPEVTVRLARLADEPDDIAKFLERHAELER</sequence>
<dbReference type="RefSeq" id="WP_343969606.1">
    <property type="nucleotide sequence ID" value="NZ_BAAAJG010000001.1"/>
</dbReference>
<gene>
    <name evidence="1" type="ORF">ACFSCY_03805</name>
</gene>
<evidence type="ECO:0000313" key="2">
    <source>
        <dbReference type="Proteomes" id="UP001597145"/>
    </source>
</evidence>
<evidence type="ECO:0000313" key="1">
    <source>
        <dbReference type="EMBL" id="MFD1528556.1"/>
    </source>
</evidence>
<comment type="caution">
    <text evidence="1">The sequence shown here is derived from an EMBL/GenBank/DDBJ whole genome shotgun (WGS) entry which is preliminary data.</text>
</comment>
<name>A0ABW4FFV9_9PSEU</name>
<dbReference type="Proteomes" id="UP001597145">
    <property type="component" value="Unassembled WGS sequence"/>
</dbReference>
<dbReference type="EMBL" id="JBHUCP010000003">
    <property type="protein sequence ID" value="MFD1528556.1"/>
    <property type="molecule type" value="Genomic_DNA"/>
</dbReference>
<protein>
    <submittedName>
        <fullName evidence="1">Uncharacterized protein</fullName>
    </submittedName>
</protein>
<proteinExistence type="predicted"/>